<dbReference type="InterPro" id="IPR012347">
    <property type="entry name" value="Ferritin-like"/>
</dbReference>
<proteinExistence type="predicted"/>
<name>A0ABY7PXE9_9ACTN</name>
<feature type="domain" description="DUF305" evidence="3">
    <location>
        <begin position="60"/>
        <end position="225"/>
    </location>
</feature>
<evidence type="ECO:0000313" key="4">
    <source>
        <dbReference type="EMBL" id="WBP85108.1"/>
    </source>
</evidence>
<dbReference type="PANTHER" id="PTHR36933:SF1">
    <property type="entry name" value="SLL0788 PROTEIN"/>
    <property type="match status" value="1"/>
</dbReference>
<protein>
    <submittedName>
        <fullName evidence="4">DUF305 domain-containing protein</fullName>
    </submittedName>
</protein>
<dbReference type="EMBL" id="CP115450">
    <property type="protein sequence ID" value="WBP85108.1"/>
    <property type="molecule type" value="Genomic_DNA"/>
</dbReference>
<reference evidence="5" key="1">
    <citation type="submission" date="2022-12" db="EMBL/GenBank/DDBJ databases">
        <authorList>
            <person name="Mo P."/>
        </authorList>
    </citation>
    <scope>NUCLEOTIDE SEQUENCE [LARGE SCALE GENOMIC DNA]</scope>
    <source>
        <strain evidence="5">HUAS 3-15</strain>
    </source>
</reference>
<dbReference type="Gene3D" id="1.20.1260.10">
    <property type="match status" value="1"/>
</dbReference>
<dbReference type="RefSeq" id="WP_270140832.1">
    <property type="nucleotide sequence ID" value="NZ_CP115450.1"/>
</dbReference>
<feature type="signal peptide" evidence="2">
    <location>
        <begin position="1"/>
        <end position="26"/>
    </location>
</feature>
<keyword evidence="2" id="KW-0732">Signal</keyword>
<evidence type="ECO:0000256" key="2">
    <source>
        <dbReference type="SAM" id="SignalP"/>
    </source>
</evidence>
<evidence type="ECO:0000256" key="1">
    <source>
        <dbReference type="SAM" id="MobiDB-lite"/>
    </source>
</evidence>
<keyword evidence="5" id="KW-1185">Reference proteome</keyword>
<evidence type="ECO:0000313" key="5">
    <source>
        <dbReference type="Proteomes" id="UP001212821"/>
    </source>
</evidence>
<feature type="compositionally biased region" description="Low complexity" evidence="1">
    <location>
        <begin position="30"/>
        <end position="49"/>
    </location>
</feature>
<organism evidence="4 5">
    <name type="scientific">Kitasatospora cathayae</name>
    <dbReference type="NCBI Taxonomy" id="3004092"/>
    <lineage>
        <taxon>Bacteria</taxon>
        <taxon>Bacillati</taxon>
        <taxon>Actinomycetota</taxon>
        <taxon>Actinomycetes</taxon>
        <taxon>Kitasatosporales</taxon>
        <taxon>Streptomycetaceae</taxon>
        <taxon>Kitasatospora</taxon>
    </lineage>
</organism>
<feature type="chain" id="PRO_5047312966" evidence="2">
    <location>
        <begin position="27"/>
        <end position="237"/>
    </location>
</feature>
<feature type="region of interest" description="Disordered" evidence="1">
    <location>
        <begin position="30"/>
        <end position="59"/>
    </location>
</feature>
<gene>
    <name evidence="4" type="ORF">O1G21_04075</name>
</gene>
<dbReference type="PROSITE" id="PS51257">
    <property type="entry name" value="PROKAR_LIPOPROTEIN"/>
    <property type="match status" value="1"/>
</dbReference>
<dbReference type="Proteomes" id="UP001212821">
    <property type="component" value="Chromosome"/>
</dbReference>
<dbReference type="Pfam" id="PF03713">
    <property type="entry name" value="DUF305"/>
    <property type="match status" value="1"/>
</dbReference>
<dbReference type="InterPro" id="IPR005183">
    <property type="entry name" value="DUF305_CopM-like"/>
</dbReference>
<accession>A0ABY7PXE9</accession>
<evidence type="ECO:0000259" key="3">
    <source>
        <dbReference type="Pfam" id="PF03713"/>
    </source>
</evidence>
<dbReference type="PANTHER" id="PTHR36933">
    <property type="entry name" value="SLL0788 PROTEIN"/>
    <property type="match status" value="1"/>
</dbReference>
<sequence>MADTTRSLASRTALTAAAVASTLTLAACGSSSATGAADPSPGATTSAPAPVSPGPHNQADVTFAQDMIVHHRQAIAMAEMAQTNASSGDIKALAAKIEKEQGPEIDTMSGWLKAWGEQVPQATPGATGCPSGMPGMMGSPSGTPGMMGCPSGMPGMIDDQQMSEMTHASGHAFDTIFLTMMIEHHQGAVEMARTEQAQGAYSPAKALAGDIITAQTAEITQMRQMSGSSSAQPTSTT</sequence>